<reference evidence="1" key="1">
    <citation type="submission" date="2021-12" db="EMBL/GenBank/DDBJ databases">
        <title>Convergent genome expansion in fungi linked to evolution of root-endophyte symbiosis.</title>
        <authorList>
            <consortium name="DOE Joint Genome Institute"/>
            <person name="Ke Y.-H."/>
            <person name="Bonito G."/>
            <person name="Liao H.-L."/>
            <person name="Looney B."/>
            <person name="Rojas-Flechas A."/>
            <person name="Nash J."/>
            <person name="Hameed K."/>
            <person name="Schadt C."/>
            <person name="Martin F."/>
            <person name="Crous P.W."/>
            <person name="Miettinen O."/>
            <person name="Magnuson J.K."/>
            <person name="Labbe J."/>
            <person name="Jacobson D."/>
            <person name="Doktycz M.J."/>
            <person name="Veneault-Fourrey C."/>
            <person name="Kuo A."/>
            <person name="Mondo S."/>
            <person name="Calhoun S."/>
            <person name="Riley R."/>
            <person name="Ohm R."/>
            <person name="LaButti K."/>
            <person name="Andreopoulos B."/>
            <person name="Pangilinan J."/>
            <person name="Nolan M."/>
            <person name="Tritt A."/>
            <person name="Clum A."/>
            <person name="Lipzen A."/>
            <person name="Daum C."/>
            <person name="Barry K."/>
            <person name="Grigoriev I.V."/>
            <person name="Vilgalys R."/>
        </authorList>
    </citation>
    <scope>NUCLEOTIDE SEQUENCE</scope>
    <source>
        <strain evidence="1">PMI_201</strain>
    </source>
</reference>
<comment type="caution">
    <text evidence="1">The sequence shown here is derived from an EMBL/GenBank/DDBJ whole genome shotgun (WGS) entry which is preliminary data.</text>
</comment>
<protein>
    <submittedName>
        <fullName evidence="1">Uncharacterized protein</fullName>
    </submittedName>
</protein>
<dbReference type="GeneID" id="70244950"/>
<keyword evidence="2" id="KW-1185">Reference proteome</keyword>
<proteinExistence type="predicted"/>
<dbReference type="AlphaFoldDB" id="A0AAD4KEA8"/>
<gene>
    <name evidence="1" type="ORF">BGW36DRAFT_365544</name>
</gene>
<evidence type="ECO:0000313" key="2">
    <source>
        <dbReference type="Proteomes" id="UP001201262"/>
    </source>
</evidence>
<evidence type="ECO:0000313" key="1">
    <source>
        <dbReference type="EMBL" id="KAH8689010.1"/>
    </source>
</evidence>
<dbReference type="RefSeq" id="XP_046065436.1">
    <property type="nucleotide sequence ID" value="XM_046214663.1"/>
</dbReference>
<sequence>MLVVKYRKFELVPMAEGDYRFVCDYEPGWTLEGEQQKPSSRQLGGLDHCYDGWCMLRIGWSRLSEREINRCFAATLAYYRPQVSRTQCQDFLRHFANQFVDRHDLHWRLFIDNTPIEGRSVPHLPTPPAALVQQTQQAQEQGSFMRRVDNRNT</sequence>
<dbReference type="EMBL" id="JAJTJA010000016">
    <property type="protein sequence ID" value="KAH8689010.1"/>
    <property type="molecule type" value="Genomic_DNA"/>
</dbReference>
<organism evidence="1 2">
    <name type="scientific">Talaromyces proteolyticus</name>
    <dbReference type="NCBI Taxonomy" id="1131652"/>
    <lineage>
        <taxon>Eukaryota</taxon>
        <taxon>Fungi</taxon>
        <taxon>Dikarya</taxon>
        <taxon>Ascomycota</taxon>
        <taxon>Pezizomycotina</taxon>
        <taxon>Eurotiomycetes</taxon>
        <taxon>Eurotiomycetidae</taxon>
        <taxon>Eurotiales</taxon>
        <taxon>Trichocomaceae</taxon>
        <taxon>Talaromyces</taxon>
        <taxon>Talaromyces sect. Bacilispori</taxon>
    </lineage>
</organism>
<accession>A0AAD4KEA8</accession>
<dbReference type="Proteomes" id="UP001201262">
    <property type="component" value="Unassembled WGS sequence"/>
</dbReference>
<name>A0AAD4KEA8_9EURO</name>